<keyword evidence="1" id="KW-1133">Transmembrane helix</keyword>
<dbReference type="AlphaFoldDB" id="A0A6C0HE14"/>
<feature type="transmembrane region" description="Helical" evidence="1">
    <location>
        <begin position="6"/>
        <end position="26"/>
    </location>
</feature>
<protein>
    <submittedName>
        <fullName evidence="2">Uncharacterized protein</fullName>
    </submittedName>
</protein>
<keyword evidence="1" id="KW-0812">Transmembrane</keyword>
<feature type="transmembrane region" description="Helical" evidence="1">
    <location>
        <begin position="33"/>
        <end position="51"/>
    </location>
</feature>
<name>A0A6C0HE14_9ZZZZ</name>
<proteinExistence type="predicted"/>
<sequence length="165" mass="18691">MQMIELCPPALIYLIFSITQIIIDIFKGLYNTAFFKFIIMIMITFLLNALCQQGLSIISWFIVFIPFILMSVIVTMLLYIFGLDIATGKFNYNCQNVEKNKTVVIATQPQFPVKVFNPNYNTYPQPTAAEVNNYNTIAPVNQSQPAAVQSTIFVPNYSSSPEYTS</sequence>
<keyword evidence="1" id="KW-0472">Membrane</keyword>
<reference evidence="2" key="1">
    <citation type="journal article" date="2020" name="Nature">
        <title>Giant virus diversity and host interactions through global metagenomics.</title>
        <authorList>
            <person name="Schulz F."/>
            <person name="Roux S."/>
            <person name="Paez-Espino D."/>
            <person name="Jungbluth S."/>
            <person name="Walsh D.A."/>
            <person name="Denef V.J."/>
            <person name="McMahon K.D."/>
            <person name="Konstantinidis K.T."/>
            <person name="Eloe-Fadrosh E.A."/>
            <person name="Kyrpides N.C."/>
            <person name="Woyke T."/>
        </authorList>
    </citation>
    <scope>NUCLEOTIDE SEQUENCE</scope>
    <source>
        <strain evidence="2">GVMAG-M-3300023179-91</strain>
    </source>
</reference>
<dbReference type="EMBL" id="MN739930">
    <property type="protein sequence ID" value="QHT78253.1"/>
    <property type="molecule type" value="Genomic_DNA"/>
</dbReference>
<accession>A0A6C0HE14</accession>
<evidence type="ECO:0000256" key="1">
    <source>
        <dbReference type="SAM" id="Phobius"/>
    </source>
</evidence>
<organism evidence="2">
    <name type="scientific">viral metagenome</name>
    <dbReference type="NCBI Taxonomy" id="1070528"/>
    <lineage>
        <taxon>unclassified sequences</taxon>
        <taxon>metagenomes</taxon>
        <taxon>organismal metagenomes</taxon>
    </lineage>
</organism>
<evidence type="ECO:0000313" key="2">
    <source>
        <dbReference type="EMBL" id="QHT78253.1"/>
    </source>
</evidence>
<feature type="transmembrane region" description="Helical" evidence="1">
    <location>
        <begin position="57"/>
        <end position="81"/>
    </location>
</feature>